<sequence length="234" mass="26732">MKENIVDPIASAQLVASAVHVVSTNERFFNYFFPTTVDGAPPPDHLFQEYGKWNGERNRSSANPRENRFLPANEKFFLPSLIKSPSNDSLVKILKICVDGGTLVERNWFSQRCFEFIIALSVCFAMRFAEWGIKGLQWENFKANMEIVRCSVGLGAWIYVLALRTFPDGLRFKTGVVLHRDLATLTVVNWSVPDKRRGLPMDCLRCAMYRPSVRNECSTAESELSRTDRMRLLN</sequence>
<evidence type="ECO:0000313" key="2">
    <source>
        <dbReference type="Proteomes" id="UP001054837"/>
    </source>
</evidence>
<evidence type="ECO:0000313" key="1">
    <source>
        <dbReference type="EMBL" id="GIY34769.1"/>
    </source>
</evidence>
<reference evidence="1 2" key="1">
    <citation type="submission" date="2021-06" db="EMBL/GenBank/DDBJ databases">
        <title>Caerostris darwini draft genome.</title>
        <authorList>
            <person name="Kono N."/>
            <person name="Arakawa K."/>
        </authorList>
    </citation>
    <scope>NUCLEOTIDE SEQUENCE [LARGE SCALE GENOMIC DNA]</scope>
</reference>
<dbReference type="Proteomes" id="UP001054837">
    <property type="component" value="Unassembled WGS sequence"/>
</dbReference>
<dbReference type="AlphaFoldDB" id="A0AAV4SN59"/>
<organism evidence="1 2">
    <name type="scientific">Caerostris darwini</name>
    <dbReference type="NCBI Taxonomy" id="1538125"/>
    <lineage>
        <taxon>Eukaryota</taxon>
        <taxon>Metazoa</taxon>
        <taxon>Ecdysozoa</taxon>
        <taxon>Arthropoda</taxon>
        <taxon>Chelicerata</taxon>
        <taxon>Arachnida</taxon>
        <taxon>Araneae</taxon>
        <taxon>Araneomorphae</taxon>
        <taxon>Entelegynae</taxon>
        <taxon>Araneoidea</taxon>
        <taxon>Araneidae</taxon>
        <taxon>Caerostris</taxon>
    </lineage>
</organism>
<proteinExistence type="predicted"/>
<keyword evidence="2" id="KW-1185">Reference proteome</keyword>
<gene>
    <name evidence="1" type="ORF">CDAR_98001</name>
</gene>
<name>A0AAV4SN59_9ARAC</name>
<accession>A0AAV4SN59</accession>
<comment type="caution">
    <text evidence="1">The sequence shown here is derived from an EMBL/GenBank/DDBJ whole genome shotgun (WGS) entry which is preliminary data.</text>
</comment>
<protein>
    <submittedName>
        <fullName evidence="1">Uncharacterized protein</fullName>
    </submittedName>
</protein>
<dbReference type="EMBL" id="BPLQ01008095">
    <property type="protein sequence ID" value="GIY34769.1"/>
    <property type="molecule type" value="Genomic_DNA"/>
</dbReference>